<evidence type="ECO:0000256" key="2">
    <source>
        <dbReference type="ARBA" id="ARBA00010663"/>
    </source>
</evidence>
<feature type="transmembrane region" description="Helical" evidence="9">
    <location>
        <begin position="307"/>
        <end position="324"/>
    </location>
</feature>
<evidence type="ECO:0000256" key="8">
    <source>
        <dbReference type="ARBA" id="ARBA00023224"/>
    </source>
</evidence>
<feature type="domain" description="G-protein coupled receptors family 1 profile" evidence="10">
    <location>
        <begin position="53"/>
        <end position="364"/>
    </location>
</feature>
<dbReference type="PANTHER" id="PTHR24238">
    <property type="entry name" value="G-PROTEIN COUPLED RECEPTOR"/>
    <property type="match status" value="1"/>
</dbReference>
<evidence type="ECO:0000259" key="10">
    <source>
        <dbReference type="PROSITE" id="PS50262"/>
    </source>
</evidence>
<evidence type="ECO:0000313" key="12">
    <source>
        <dbReference type="Proteomes" id="UP001153636"/>
    </source>
</evidence>
<dbReference type="InterPro" id="IPR017452">
    <property type="entry name" value="GPCR_Rhodpsn_7TM"/>
</dbReference>
<keyword evidence="7" id="KW-0675">Receptor</keyword>
<dbReference type="GO" id="GO:0005886">
    <property type="term" value="C:plasma membrane"/>
    <property type="evidence" value="ECO:0007669"/>
    <property type="project" value="TreeGrafter"/>
</dbReference>
<evidence type="ECO:0000256" key="5">
    <source>
        <dbReference type="ARBA" id="ARBA00023040"/>
    </source>
</evidence>
<keyword evidence="4 9" id="KW-1133">Transmembrane helix</keyword>
<protein>
    <recommendedName>
        <fullName evidence="10">G-protein coupled receptors family 1 profile domain-containing protein</fullName>
    </recommendedName>
</protein>
<evidence type="ECO:0000256" key="7">
    <source>
        <dbReference type="ARBA" id="ARBA00023170"/>
    </source>
</evidence>
<dbReference type="SUPFAM" id="SSF81321">
    <property type="entry name" value="Family A G protein-coupled receptor-like"/>
    <property type="match status" value="1"/>
</dbReference>
<feature type="transmembrane region" description="Helical" evidence="9">
    <location>
        <begin position="202"/>
        <end position="223"/>
    </location>
</feature>
<dbReference type="GO" id="GO:0008188">
    <property type="term" value="F:neuropeptide receptor activity"/>
    <property type="evidence" value="ECO:0007669"/>
    <property type="project" value="TreeGrafter"/>
</dbReference>
<feature type="transmembrane region" description="Helical" evidence="9">
    <location>
        <begin position="35"/>
        <end position="62"/>
    </location>
</feature>
<evidence type="ECO:0000256" key="1">
    <source>
        <dbReference type="ARBA" id="ARBA00004141"/>
    </source>
</evidence>
<organism evidence="11 12">
    <name type="scientific">Psylliodes chrysocephalus</name>
    <dbReference type="NCBI Taxonomy" id="3402493"/>
    <lineage>
        <taxon>Eukaryota</taxon>
        <taxon>Metazoa</taxon>
        <taxon>Ecdysozoa</taxon>
        <taxon>Arthropoda</taxon>
        <taxon>Hexapoda</taxon>
        <taxon>Insecta</taxon>
        <taxon>Pterygota</taxon>
        <taxon>Neoptera</taxon>
        <taxon>Endopterygota</taxon>
        <taxon>Coleoptera</taxon>
        <taxon>Polyphaga</taxon>
        <taxon>Cucujiformia</taxon>
        <taxon>Chrysomeloidea</taxon>
        <taxon>Chrysomelidae</taxon>
        <taxon>Galerucinae</taxon>
        <taxon>Alticini</taxon>
        <taxon>Psylliodes</taxon>
    </lineage>
</organism>
<feature type="transmembrane region" description="Helical" evidence="9">
    <location>
        <begin position="147"/>
        <end position="172"/>
    </location>
</feature>
<feature type="transmembrane region" description="Helical" evidence="9">
    <location>
        <begin position="344"/>
        <end position="367"/>
    </location>
</feature>
<dbReference type="PRINTS" id="PR00237">
    <property type="entry name" value="GPCRRHODOPSN"/>
</dbReference>
<evidence type="ECO:0000256" key="4">
    <source>
        <dbReference type="ARBA" id="ARBA00022989"/>
    </source>
</evidence>
<evidence type="ECO:0000313" key="11">
    <source>
        <dbReference type="EMBL" id="CAH1113086.1"/>
    </source>
</evidence>
<dbReference type="Proteomes" id="UP001153636">
    <property type="component" value="Chromosome 7"/>
</dbReference>
<dbReference type="EMBL" id="OV651819">
    <property type="protein sequence ID" value="CAH1113086.1"/>
    <property type="molecule type" value="Genomic_DNA"/>
</dbReference>
<dbReference type="Pfam" id="PF00001">
    <property type="entry name" value="7tm_1"/>
    <property type="match status" value="1"/>
</dbReference>
<gene>
    <name evidence="11" type="ORF">PSYICH_LOCUS13490</name>
</gene>
<evidence type="ECO:0000256" key="3">
    <source>
        <dbReference type="ARBA" id="ARBA00022692"/>
    </source>
</evidence>
<dbReference type="PANTHER" id="PTHR24238:SF69">
    <property type="entry name" value="G-PROTEIN COUPLED RECEPTOR 165"/>
    <property type="match status" value="1"/>
</dbReference>
<keyword evidence="5" id="KW-0297">G-protein coupled receptor</keyword>
<dbReference type="AlphaFoldDB" id="A0A9P0D637"/>
<dbReference type="OrthoDB" id="5975336at2759"/>
<dbReference type="PROSITE" id="PS50262">
    <property type="entry name" value="G_PROTEIN_RECEP_F1_2"/>
    <property type="match status" value="1"/>
</dbReference>
<reference evidence="11" key="1">
    <citation type="submission" date="2022-01" db="EMBL/GenBank/DDBJ databases">
        <authorList>
            <person name="King R."/>
        </authorList>
    </citation>
    <scope>NUCLEOTIDE SEQUENCE</scope>
</reference>
<proteinExistence type="inferred from homology"/>
<name>A0A9P0D637_9CUCU</name>
<keyword evidence="12" id="KW-1185">Reference proteome</keyword>
<sequence>MPADIWFILHPLLLGVNNTKLDLRHPHLKESLKDYYLWILLLYGVLICFGFMSNIFVSWYITRKKLYKDETFSFLLNIFISDMIKCSVVLPLSLYVLMIRNWVLGELLCSILPMIQDIPQHVTTLTFLIMAWDRFRYIKKPYRPRVPAFVCNFGTWLTAVCLVLPYSMYIMYIDLGQVYPKLQILQGVGLCTLNILDNIKDYARGIFIIMFISPLTIVFCLFIRVSRELAKQNPTPVIKYEVRTQETKTRIGTTQTGQEEVRSVRTDYDQTRQCSRGSIHESDRGRALYKLSEPHLNVVKERRTQKFLVSIVVIYGVCLCPLLVLKLARMSVPETYEYITYLDIVYICFVWFAYVPTCTTAMLFILWQINRPSAERVIGYLQLSGRKMRHSCETVTSVTDTPVPNHGKRCRYSEETFSDTNSCQQDSSST</sequence>
<keyword evidence="8" id="KW-0807">Transducer</keyword>
<comment type="subcellular location">
    <subcellularLocation>
        <location evidence="1">Membrane</location>
        <topology evidence="1">Multi-pass membrane protein</topology>
    </subcellularLocation>
</comment>
<evidence type="ECO:0000256" key="9">
    <source>
        <dbReference type="SAM" id="Phobius"/>
    </source>
</evidence>
<evidence type="ECO:0000256" key="6">
    <source>
        <dbReference type="ARBA" id="ARBA00023136"/>
    </source>
</evidence>
<keyword evidence="3 9" id="KW-0812">Transmembrane</keyword>
<comment type="similarity">
    <text evidence="2">Belongs to the G-protein coupled receptor 1 family.</text>
</comment>
<accession>A0A9P0D637</accession>
<dbReference type="InterPro" id="IPR000276">
    <property type="entry name" value="GPCR_Rhodpsn"/>
</dbReference>
<dbReference type="Gene3D" id="1.20.1070.10">
    <property type="entry name" value="Rhodopsin 7-helix transmembrane proteins"/>
    <property type="match status" value="1"/>
</dbReference>
<keyword evidence="6 9" id="KW-0472">Membrane</keyword>